<name>A0A9D0ZRJ9_9FIRM</name>
<accession>A0A9D0ZRJ9</accession>
<protein>
    <submittedName>
        <fullName evidence="1">Uncharacterized protein</fullName>
    </submittedName>
</protein>
<reference evidence="1" key="1">
    <citation type="submission" date="2020-10" db="EMBL/GenBank/DDBJ databases">
        <authorList>
            <person name="Gilroy R."/>
        </authorList>
    </citation>
    <scope>NUCLEOTIDE SEQUENCE</scope>
    <source>
        <strain evidence="1">CHK147-3167</strain>
    </source>
</reference>
<proteinExistence type="predicted"/>
<evidence type="ECO:0000313" key="1">
    <source>
        <dbReference type="EMBL" id="HIQ91223.1"/>
    </source>
</evidence>
<dbReference type="AlphaFoldDB" id="A0A9D0ZRJ9"/>
<dbReference type="EMBL" id="DVFV01000107">
    <property type="protein sequence ID" value="HIQ91223.1"/>
    <property type="molecule type" value="Genomic_DNA"/>
</dbReference>
<dbReference type="Proteomes" id="UP000886786">
    <property type="component" value="Unassembled WGS sequence"/>
</dbReference>
<evidence type="ECO:0000313" key="2">
    <source>
        <dbReference type="Proteomes" id="UP000886786"/>
    </source>
</evidence>
<organism evidence="1 2">
    <name type="scientific">Candidatus Coprosoma intestinipullorum</name>
    <dbReference type="NCBI Taxonomy" id="2840752"/>
    <lineage>
        <taxon>Bacteria</taxon>
        <taxon>Bacillati</taxon>
        <taxon>Bacillota</taxon>
        <taxon>Bacillota incertae sedis</taxon>
        <taxon>Candidatus Coprosoma</taxon>
    </lineage>
</organism>
<sequence length="238" mass="27584">MIKTKKEISKFILDNGMSNIVSIYGIGSIAKKKDNVGDIDLNIFLDNCDYDSIVQINSLKLYLKEKLEKDIDFNIIDMSIVRDNLLESDIFPHKNRHSLFLYELSILDCLIYGEPLLDGIKFDKEDLKKECVKLTLTLVQRLNKEMLTKMSDRTPINGRKFSKYAIEFAMISRGIKNPYFLSSSEVTNVLQVIPEISEYSELMEDILNCKTIPLRDSYNFIRHVSLILKADYIKEFSK</sequence>
<gene>
    <name evidence="1" type="ORF">IAB27_06360</name>
</gene>
<reference evidence="1" key="2">
    <citation type="journal article" date="2021" name="PeerJ">
        <title>Extensive microbial diversity within the chicken gut microbiome revealed by metagenomics and culture.</title>
        <authorList>
            <person name="Gilroy R."/>
            <person name="Ravi A."/>
            <person name="Getino M."/>
            <person name="Pursley I."/>
            <person name="Horton D.L."/>
            <person name="Alikhan N.F."/>
            <person name="Baker D."/>
            <person name="Gharbi K."/>
            <person name="Hall N."/>
            <person name="Watson M."/>
            <person name="Adriaenssens E.M."/>
            <person name="Foster-Nyarko E."/>
            <person name="Jarju S."/>
            <person name="Secka A."/>
            <person name="Antonio M."/>
            <person name="Oren A."/>
            <person name="Chaudhuri R.R."/>
            <person name="La Ragione R."/>
            <person name="Hildebrand F."/>
            <person name="Pallen M.J."/>
        </authorList>
    </citation>
    <scope>NUCLEOTIDE SEQUENCE</scope>
    <source>
        <strain evidence="1">CHK147-3167</strain>
    </source>
</reference>
<comment type="caution">
    <text evidence="1">The sequence shown here is derived from an EMBL/GenBank/DDBJ whole genome shotgun (WGS) entry which is preliminary data.</text>
</comment>